<evidence type="ECO:0000313" key="3">
    <source>
        <dbReference type="Proteomes" id="UP000466997"/>
    </source>
</evidence>
<sequence length="99" mass="11185">MFAVILVLALLWWLRWVILAGVVITLAVIVARWLLRSYAEHRAAELARLQAIRHRAEIQNAQVLRGDPQGFYGRYPLPDPELIPRWYRVDGAGGPGPCG</sequence>
<evidence type="ECO:0000256" key="1">
    <source>
        <dbReference type="SAM" id="Phobius"/>
    </source>
</evidence>
<keyword evidence="1" id="KW-0812">Transmembrane</keyword>
<keyword evidence="3" id="KW-1185">Reference proteome</keyword>
<evidence type="ECO:0000313" key="2">
    <source>
        <dbReference type="EMBL" id="BBX12111.1"/>
    </source>
</evidence>
<gene>
    <name evidence="2" type="ORF">MNVM_11920</name>
</gene>
<dbReference type="AlphaFoldDB" id="A0A7I7JLL7"/>
<proteinExistence type="predicted"/>
<protein>
    <submittedName>
        <fullName evidence="2">Uncharacterized protein</fullName>
    </submittedName>
</protein>
<organism evidence="2 3">
    <name type="scientific">Mycobacterium novum</name>
    <dbReference type="NCBI Taxonomy" id="2492438"/>
    <lineage>
        <taxon>Bacteria</taxon>
        <taxon>Bacillati</taxon>
        <taxon>Actinomycetota</taxon>
        <taxon>Actinomycetes</taxon>
        <taxon>Mycobacteriales</taxon>
        <taxon>Mycobacteriaceae</taxon>
        <taxon>Mycobacterium</taxon>
    </lineage>
</organism>
<keyword evidence="1" id="KW-1133">Transmembrane helix</keyword>
<keyword evidence="1" id="KW-0472">Membrane</keyword>
<accession>A0A7I7JLL7</accession>
<dbReference type="Proteomes" id="UP000466997">
    <property type="component" value="Chromosome"/>
</dbReference>
<dbReference type="KEGG" id="mnm:MNVM_11920"/>
<dbReference type="EMBL" id="AP022562">
    <property type="protein sequence ID" value="BBX12111.1"/>
    <property type="molecule type" value="Genomic_DNA"/>
</dbReference>
<feature type="transmembrane region" description="Helical" evidence="1">
    <location>
        <begin position="12"/>
        <end position="35"/>
    </location>
</feature>
<reference evidence="2 3" key="1">
    <citation type="journal article" date="2019" name="Emerg. Microbes Infect.">
        <title>Comprehensive subspecies identification of 175 nontuberculous mycobacteria species based on 7547 genomic profiles.</title>
        <authorList>
            <person name="Matsumoto Y."/>
            <person name="Kinjo T."/>
            <person name="Motooka D."/>
            <person name="Nabeya D."/>
            <person name="Jung N."/>
            <person name="Uechi K."/>
            <person name="Horii T."/>
            <person name="Iida T."/>
            <person name="Fujita J."/>
            <person name="Nakamura S."/>
        </authorList>
    </citation>
    <scope>NUCLEOTIDE SEQUENCE [LARGE SCALE GENOMIC DNA]</scope>
    <source>
        <strain evidence="2 3">JCM 6391</strain>
    </source>
</reference>
<name>A0A7I7JLL7_9MYCO</name>